<evidence type="ECO:0000313" key="4">
    <source>
        <dbReference type="Proteomes" id="UP000032430"/>
    </source>
</evidence>
<evidence type="ECO:0000256" key="1">
    <source>
        <dbReference type="SAM" id="MobiDB-lite"/>
    </source>
</evidence>
<keyword evidence="2" id="KW-0732">Signal</keyword>
<evidence type="ECO:0000313" key="3">
    <source>
        <dbReference type="EMBL" id="CEG57955.1"/>
    </source>
</evidence>
<dbReference type="KEGG" id="lfa:LFA_2585"/>
<dbReference type="STRING" id="1212491.LFA_2585"/>
<dbReference type="AlphaFoldDB" id="A0A098G911"/>
<gene>
    <name evidence="3" type="ORF">LFA_2585</name>
</gene>
<feature type="region of interest" description="Disordered" evidence="1">
    <location>
        <begin position="31"/>
        <end position="50"/>
    </location>
</feature>
<dbReference type="Proteomes" id="UP000032430">
    <property type="component" value="Chromosome I"/>
</dbReference>
<proteinExistence type="predicted"/>
<evidence type="ECO:0000256" key="2">
    <source>
        <dbReference type="SAM" id="SignalP"/>
    </source>
</evidence>
<organism evidence="3 4">
    <name type="scientific">Legionella fallonii LLAP-10</name>
    <dbReference type="NCBI Taxonomy" id="1212491"/>
    <lineage>
        <taxon>Bacteria</taxon>
        <taxon>Pseudomonadati</taxon>
        <taxon>Pseudomonadota</taxon>
        <taxon>Gammaproteobacteria</taxon>
        <taxon>Legionellales</taxon>
        <taxon>Legionellaceae</taxon>
        <taxon>Legionella</taxon>
    </lineage>
</organism>
<feature type="chain" id="PRO_5001935481" description="Enhanced entry protein EnhB" evidence="2">
    <location>
        <begin position="28"/>
        <end position="191"/>
    </location>
</feature>
<dbReference type="HOGENOM" id="CLU_1432903_0_0_6"/>
<dbReference type="EMBL" id="LN614827">
    <property type="protein sequence ID" value="CEG57955.1"/>
    <property type="molecule type" value="Genomic_DNA"/>
</dbReference>
<feature type="compositionally biased region" description="Basic and acidic residues" evidence="1">
    <location>
        <begin position="32"/>
        <end position="50"/>
    </location>
</feature>
<keyword evidence="4" id="KW-1185">Reference proteome</keyword>
<dbReference type="OrthoDB" id="5644080at2"/>
<feature type="signal peptide" evidence="2">
    <location>
        <begin position="1"/>
        <end position="27"/>
    </location>
</feature>
<dbReference type="RefSeq" id="WP_045096362.1">
    <property type="nucleotide sequence ID" value="NZ_LN614827.1"/>
</dbReference>
<sequence length="191" mass="21201">MNTITKTKILSISLLVLSGLLSAPLQAAHQKKSSDDAEQAEAKKEKDNERYPIGCRPVGYKESLKIISLFPGKEGALQSMYFFFNTKPQTISLYQMRDKDSEYSTRYNHAIKPRSWAVLATGEPLVKFICTLGDGKAAYGQIVDCGDTIKICEYVNVKFGLNNKGNFWIVDSNTRNGAVNEVVHYGIIPGV</sequence>
<evidence type="ECO:0008006" key="5">
    <source>
        <dbReference type="Google" id="ProtNLM"/>
    </source>
</evidence>
<name>A0A098G911_9GAMM</name>
<reference evidence="4" key="1">
    <citation type="submission" date="2014-09" db="EMBL/GenBank/DDBJ databases">
        <authorList>
            <person name="Gomez-Valero L."/>
        </authorList>
    </citation>
    <scope>NUCLEOTIDE SEQUENCE [LARGE SCALE GENOMIC DNA]</scope>
    <source>
        <strain evidence="4">ATCC700992</strain>
    </source>
</reference>
<accession>A0A098G911</accession>
<protein>
    <recommendedName>
        <fullName evidence="5">Enhanced entry protein EnhB</fullName>
    </recommendedName>
</protein>